<reference evidence="9" key="2">
    <citation type="journal article" date="2021" name="Microbiome">
        <title>Successional dynamics and alternative stable states in a saline activated sludge microbial community over 9 years.</title>
        <authorList>
            <person name="Wang Y."/>
            <person name="Ye J."/>
            <person name="Ju F."/>
            <person name="Liu L."/>
            <person name="Boyd J.A."/>
            <person name="Deng Y."/>
            <person name="Parks D.H."/>
            <person name="Jiang X."/>
            <person name="Yin X."/>
            <person name="Woodcroft B.J."/>
            <person name="Tyson G.W."/>
            <person name="Hugenholtz P."/>
            <person name="Polz M.F."/>
            <person name="Zhang T."/>
        </authorList>
    </citation>
    <scope>NUCLEOTIDE SEQUENCE</scope>
    <source>
        <strain evidence="9">HKST-UBA12</strain>
    </source>
</reference>
<keyword evidence="7" id="KW-0863">Zinc-finger</keyword>
<comment type="caution">
    <text evidence="9">The sequence shown here is derived from an EMBL/GenBank/DDBJ whole genome shotgun (WGS) entry which is preliminary data.</text>
</comment>
<dbReference type="AlphaFoldDB" id="A0A955KZC0"/>
<evidence type="ECO:0000259" key="8">
    <source>
        <dbReference type="PROSITE" id="PS51161"/>
    </source>
</evidence>
<keyword evidence="7" id="KW-0479">Metal-binding</keyword>
<keyword evidence="5 7" id="KW-0238">DNA-binding</keyword>
<comment type="cofactor">
    <cofactor evidence="7">
        <name>Zn(2+)</name>
        <dbReference type="ChEBI" id="CHEBI:29105"/>
    </cofactor>
    <text evidence="7">Binds 1 zinc ion.</text>
</comment>
<evidence type="ECO:0000313" key="9">
    <source>
        <dbReference type="EMBL" id="MCA9378888.1"/>
    </source>
</evidence>
<evidence type="ECO:0000256" key="5">
    <source>
        <dbReference type="ARBA" id="ARBA00023125"/>
    </source>
</evidence>
<evidence type="ECO:0000256" key="2">
    <source>
        <dbReference type="ARBA" id="ARBA00022741"/>
    </source>
</evidence>
<keyword evidence="3 7" id="KW-0067">ATP-binding</keyword>
<feature type="zinc finger region" evidence="7">
    <location>
        <begin position="3"/>
        <end position="34"/>
    </location>
</feature>
<dbReference type="InterPro" id="IPR055173">
    <property type="entry name" value="NrdR-like_N"/>
</dbReference>
<dbReference type="EMBL" id="JAGQLI010000026">
    <property type="protein sequence ID" value="MCA9378888.1"/>
    <property type="molecule type" value="Genomic_DNA"/>
</dbReference>
<dbReference type="GO" id="GO:0005524">
    <property type="term" value="F:ATP binding"/>
    <property type="evidence" value="ECO:0007669"/>
    <property type="project" value="UniProtKB-UniRule"/>
</dbReference>
<dbReference type="PANTHER" id="PTHR30455">
    <property type="entry name" value="TRANSCRIPTIONAL REPRESSOR NRDR"/>
    <property type="match status" value="1"/>
</dbReference>
<dbReference type="GO" id="GO:0008270">
    <property type="term" value="F:zinc ion binding"/>
    <property type="evidence" value="ECO:0007669"/>
    <property type="project" value="UniProtKB-UniRule"/>
</dbReference>
<keyword evidence="7" id="KW-0862">Zinc</keyword>
<keyword evidence="4 7" id="KW-0805">Transcription regulation</keyword>
<dbReference type="InterPro" id="IPR003796">
    <property type="entry name" value="RNR_NrdR-like"/>
</dbReference>
<comment type="function">
    <text evidence="7">Negatively regulates transcription of bacterial ribonucleotide reductase nrd genes and operons by binding to NrdR-boxes.</text>
</comment>
<accession>A0A955KZC0</accession>
<dbReference type="Pfam" id="PF03477">
    <property type="entry name" value="ATP-cone"/>
    <property type="match status" value="1"/>
</dbReference>
<sequence length="152" mass="18020">MLCPFCNSENSKVVDKRDNRDQGVTRRRRECEDCGKRFTTYERVENINLYVIKRSGKIEEFDREKLKRGIMRAVKKRKLPDEQIEELVLGIEQTLLNHESTEIKAEEIGELVLEGLRKMDKVGYLLFASVYRDFQTIEDFKRAIKKIETQDE</sequence>
<evidence type="ECO:0000256" key="7">
    <source>
        <dbReference type="HAMAP-Rule" id="MF_00440"/>
    </source>
</evidence>
<keyword evidence="6 7" id="KW-0804">Transcription</keyword>
<dbReference type="InterPro" id="IPR005144">
    <property type="entry name" value="ATP-cone_dom"/>
</dbReference>
<dbReference type="PROSITE" id="PS51161">
    <property type="entry name" value="ATP_CONE"/>
    <property type="match status" value="1"/>
</dbReference>
<name>A0A955KZC0_9BACT</name>
<evidence type="ECO:0000256" key="3">
    <source>
        <dbReference type="ARBA" id="ARBA00022840"/>
    </source>
</evidence>
<protein>
    <recommendedName>
        <fullName evidence="7">Transcriptional repressor NrdR</fullName>
    </recommendedName>
</protein>
<comment type="similarity">
    <text evidence="7">Belongs to the NrdR family.</text>
</comment>
<evidence type="ECO:0000313" key="10">
    <source>
        <dbReference type="Proteomes" id="UP000760819"/>
    </source>
</evidence>
<keyword evidence="2 7" id="KW-0547">Nucleotide-binding</keyword>
<feature type="domain" description="ATP-cone" evidence="8">
    <location>
        <begin position="49"/>
        <end position="139"/>
    </location>
</feature>
<proteinExistence type="inferred from homology"/>
<gene>
    <name evidence="7 9" type="primary">nrdR</name>
    <name evidence="9" type="ORF">KC640_00520</name>
</gene>
<evidence type="ECO:0000256" key="4">
    <source>
        <dbReference type="ARBA" id="ARBA00023015"/>
    </source>
</evidence>
<dbReference type="GO" id="GO:0003677">
    <property type="term" value="F:DNA binding"/>
    <property type="evidence" value="ECO:0007669"/>
    <property type="project" value="UniProtKB-KW"/>
</dbReference>
<keyword evidence="1 7" id="KW-0678">Repressor</keyword>
<reference evidence="9" key="1">
    <citation type="submission" date="2020-04" db="EMBL/GenBank/DDBJ databases">
        <authorList>
            <person name="Zhang T."/>
        </authorList>
    </citation>
    <scope>NUCLEOTIDE SEQUENCE</scope>
    <source>
        <strain evidence="9">HKST-UBA12</strain>
    </source>
</reference>
<organism evidence="9 10">
    <name type="scientific">Candidatus Dojkabacteria bacterium</name>
    <dbReference type="NCBI Taxonomy" id="2099670"/>
    <lineage>
        <taxon>Bacteria</taxon>
        <taxon>Candidatus Dojkabacteria</taxon>
    </lineage>
</organism>
<dbReference type="Pfam" id="PF22811">
    <property type="entry name" value="Zn_ribbon_NrdR"/>
    <property type="match status" value="1"/>
</dbReference>
<dbReference type="PANTHER" id="PTHR30455:SF2">
    <property type="entry name" value="TRANSCRIPTIONAL REPRESSOR NRDR"/>
    <property type="match status" value="1"/>
</dbReference>
<dbReference type="HAMAP" id="MF_00440">
    <property type="entry name" value="NrdR"/>
    <property type="match status" value="1"/>
</dbReference>
<dbReference type="NCBIfam" id="TIGR00244">
    <property type="entry name" value="transcriptional regulator NrdR"/>
    <property type="match status" value="1"/>
</dbReference>
<evidence type="ECO:0000256" key="1">
    <source>
        <dbReference type="ARBA" id="ARBA00022491"/>
    </source>
</evidence>
<dbReference type="Proteomes" id="UP000760819">
    <property type="component" value="Unassembled WGS sequence"/>
</dbReference>
<evidence type="ECO:0000256" key="6">
    <source>
        <dbReference type="ARBA" id="ARBA00023163"/>
    </source>
</evidence>
<dbReference type="GO" id="GO:0045892">
    <property type="term" value="P:negative regulation of DNA-templated transcription"/>
    <property type="evidence" value="ECO:0007669"/>
    <property type="project" value="UniProtKB-UniRule"/>
</dbReference>